<dbReference type="VEuPathDB" id="TriTrypDB:LPAL13_130019300"/>
<organism evidence="4 5">
    <name type="scientific">Leishmania panamensis</name>
    <dbReference type="NCBI Taxonomy" id="5679"/>
    <lineage>
        <taxon>Eukaryota</taxon>
        <taxon>Discoba</taxon>
        <taxon>Euglenozoa</taxon>
        <taxon>Kinetoplastea</taxon>
        <taxon>Metakinetoplastina</taxon>
        <taxon>Trypanosomatida</taxon>
        <taxon>Trypanosomatidae</taxon>
        <taxon>Leishmaniinae</taxon>
        <taxon>Leishmania</taxon>
        <taxon>Leishmania guyanensis species complex</taxon>
    </lineage>
</organism>
<proteinExistence type="inferred from homology"/>
<dbReference type="eggNOG" id="ENOG502QQR0">
    <property type="taxonomic scope" value="Eukaryota"/>
</dbReference>
<evidence type="ECO:0000259" key="3">
    <source>
        <dbReference type="Pfam" id="PF07202"/>
    </source>
</evidence>
<evidence type="ECO:0000256" key="2">
    <source>
        <dbReference type="SAM" id="MobiDB-lite"/>
    </source>
</evidence>
<feature type="region of interest" description="Disordered" evidence="2">
    <location>
        <begin position="295"/>
        <end position="330"/>
    </location>
</feature>
<dbReference type="GeneID" id="22573256"/>
<feature type="compositionally biased region" description="Basic and acidic residues" evidence="2">
    <location>
        <begin position="538"/>
        <end position="547"/>
    </location>
</feature>
<dbReference type="RefSeq" id="XP_010697226.1">
    <property type="nucleotide sequence ID" value="XM_010698924.1"/>
</dbReference>
<feature type="compositionally biased region" description="Polar residues" evidence="2">
    <location>
        <begin position="147"/>
        <end position="158"/>
    </location>
</feature>
<feature type="domain" description="Centromere protein J C-terminal" evidence="3">
    <location>
        <begin position="707"/>
        <end position="729"/>
    </location>
</feature>
<sequence>MSRVSIFAGQKPKPKESFKFLRRDEGRLSYSTATAESPPKSVANGTDGANSNRERRDSKSLREAIAYDMRNAKSHDPLGEVVVAVPRKAPPPTRAASAPPVNPGASGGTEKPAAIAPLQRRPPTRAVGPKKPEWVNPEVASPPPPVSTRSEVEQSTDNFFEASYSDPYSGGASAPPSSIRRAASRGSDTNGAYLRRYGGLTPRSAVMGALHYAAPQYEESSAAPSSGPDRNYFRRPPYTNDPILASGTPLPSGSRSHEEDELIASLEQEIKAAQEERSHYTYARQQLDREKQRFESYRYSTQQQIEDERADAGDRRSREQRDAQKDRLTEERCKNVSALLLAERETNRRLTQENDSLRAQLEDLTSTMRQTQSIHKAEVGRMRRDIDSLTRRNAELLAMAKEQQLQVLKAASASPATQQRSTSRHSVSCDASAQKAALPSYEDSDDENDVAAAGGRQASRETPPPVMDFTPRPVGAEAAACEKRNRQMQDRMQAEEEAMEERKRQREKWNADRKREAQEKEARHRAAVAAAAAATARRQREEEEQRKAAAAAAAKPVDEHKVSGHPVNTPRVQSGAASVKRRSSANAPHLVVSSKRHHVPTREELLGDLEDFPSEKLPNDDVVSQTVLGDNPNKREVLYRSGKREIHYTNGTVKVVLPSGHTTLHFTNGDVKSTFPCGKSTYWYDTAQTMHAQMLDGVQTFEFRSTGQTEKHLPDGTKEILYPDGIYKIVRPDGSDETFYPNGESLE</sequence>
<dbReference type="PANTHER" id="PTHR10331:SF6">
    <property type="entry name" value="SPINDLE ASSEMBLY ABNORMAL 4"/>
    <property type="match status" value="1"/>
</dbReference>
<feature type="region of interest" description="Disordered" evidence="2">
    <location>
        <begin position="217"/>
        <end position="262"/>
    </location>
</feature>
<dbReference type="Gene3D" id="2.60.450.20">
    <property type="match status" value="1"/>
</dbReference>
<feature type="compositionally biased region" description="Polar residues" evidence="2">
    <location>
        <begin position="414"/>
        <end position="431"/>
    </location>
</feature>
<accession>A0A088RKW5</accession>
<dbReference type="PANTHER" id="PTHR10331">
    <property type="entry name" value="T COMPLEX PROTEIN 10"/>
    <property type="match status" value="1"/>
</dbReference>
<dbReference type="Proteomes" id="UP000063063">
    <property type="component" value="Chromosome 13"/>
</dbReference>
<dbReference type="AlphaFoldDB" id="A0A088RKW5"/>
<dbReference type="KEGG" id="lpan:LPMP_131460"/>
<gene>
    <name evidence="4" type="ORF">LPMP_131460</name>
</gene>
<feature type="region of interest" description="Disordered" evidence="2">
    <location>
        <begin position="410"/>
        <end position="601"/>
    </location>
</feature>
<comment type="similarity">
    <text evidence="1">Belongs to the TCP10 family.</text>
</comment>
<protein>
    <recommendedName>
        <fullName evidence="3">Centromere protein J C-terminal domain-containing protein</fullName>
    </recommendedName>
</protein>
<reference evidence="4 5" key="1">
    <citation type="journal article" date="2015" name="Sci. Rep.">
        <title>The genome of Leishmania panamensis: insights into genomics of the L. (Viannia) subgenus.</title>
        <authorList>
            <person name="Llanes A."/>
            <person name="Restrepo C.M."/>
            <person name="Vecchio G.D."/>
            <person name="Anguizola F.J."/>
            <person name="Lleonart R."/>
        </authorList>
    </citation>
    <scope>NUCLEOTIDE SEQUENCE [LARGE SCALE GENOMIC DNA]</scope>
    <source>
        <strain evidence="4 5">MHOM/PA/94/PSC-1</strain>
    </source>
</reference>
<feature type="compositionally biased region" description="Low complexity" evidence="2">
    <location>
        <begin position="527"/>
        <end position="536"/>
    </location>
</feature>
<dbReference type="FunFam" id="2.60.450.20:FF:000004">
    <property type="entry name" value="Centromere protein J"/>
    <property type="match status" value="1"/>
</dbReference>
<dbReference type="VEuPathDB" id="TriTrypDB:LPMP_131460"/>
<feature type="compositionally biased region" description="Basic and acidic residues" evidence="2">
    <location>
        <begin position="480"/>
        <end position="524"/>
    </location>
</feature>
<dbReference type="Pfam" id="PF07202">
    <property type="entry name" value="Tcp10_C"/>
    <property type="match status" value="2"/>
</dbReference>
<dbReference type="OrthoDB" id="10252174at2759"/>
<feature type="compositionally biased region" description="Low complexity" evidence="2">
    <location>
        <begin position="169"/>
        <end position="187"/>
    </location>
</feature>
<dbReference type="InterPro" id="IPR009852">
    <property type="entry name" value="CENPJ_C_dom"/>
</dbReference>
<evidence type="ECO:0000313" key="5">
    <source>
        <dbReference type="Proteomes" id="UP000063063"/>
    </source>
</evidence>
<feature type="compositionally biased region" description="Basic and acidic residues" evidence="2">
    <location>
        <begin position="306"/>
        <end position="330"/>
    </location>
</feature>
<evidence type="ECO:0000313" key="4">
    <source>
        <dbReference type="EMBL" id="AIN96573.1"/>
    </source>
</evidence>
<name>A0A088RKW5_LEIPA</name>
<dbReference type="InterPro" id="IPR047002">
    <property type="entry name" value="Tcp10_C_sf"/>
</dbReference>
<feature type="compositionally biased region" description="Basic and acidic residues" evidence="2">
    <location>
        <begin position="52"/>
        <end position="62"/>
    </location>
</feature>
<evidence type="ECO:0000256" key="1">
    <source>
        <dbReference type="ARBA" id="ARBA00005627"/>
    </source>
</evidence>
<dbReference type="EMBL" id="CP009382">
    <property type="protein sequence ID" value="AIN96573.1"/>
    <property type="molecule type" value="Genomic_DNA"/>
</dbReference>
<feature type="region of interest" description="Disordered" evidence="2">
    <location>
        <begin position="1"/>
        <end position="192"/>
    </location>
</feature>
<keyword evidence="5" id="KW-1185">Reference proteome</keyword>
<feature type="compositionally biased region" description="Basic and acidic residues" evidence="2">
    <location>
        <begin position="13"/>
        <end position="27"/>
    </location>
</feature>
<dbReference type="InterPro" id="IPR026581">
    <property type="entry name" value="TCP10L/CENPJ"/>
</dbReference>
<feature type="domain" description="Centromere protein J C-terminal" evidence="3">
    <location>
        <begin position="641"/>
        <end position="672"/>
    </location>
</feature>